<feature type="compositionally biased region" description="Polar residues" evidence="6">
    <location>
        <begin position="50"/>
        <end position="78"/>
    </location>
</feature>
<dbReference type="CDD" id="cd07981">
    <property type="entry name" value="HFD_TAF12"/>
    <property type="match status" value="1"/>
</dbReference>
<dbReference type="OrthoDB" id="1194514at2759"/>
<feature type="domain" description="Transcription initiation factor TFIID subunit 12" evidence="7">
    <location>
        <begin position="346"/>
        <end position="405"/>
    </location>
</feature>
<feature type="region of interest" description="Disordered" evidence="6">
    <location>
        <begin position="293"/>
        <end position="312"/>
    </location>
</feature>
<dbReference type="Gene3D" id="1.10.20.10">
    <property type="entry name" value="Histone, subunit A"/>
    <property type="match status" value="1"/>
</dbReference>
<feature type="region of interest" description="Disordered" evidence="6">
    <location>
        <begin position="178"/>
        <end position="202"/>
    </location>
</feature>
<keyword evidence="4" id="KW-0804">Transcription</keyword>
<feature type="compositionally biased region" description="Polar residues" evidence="6">
    <location>
        <begin position="136"/>
        <end position="149"/>
    </location>
</feature>
<dbReference type="InterPro" id="IPR009072">
    <property type="entry name" value="Histone-fold"/>
</dbReference>
<feature type="region of interest" description="Disordered" evidence="6">
    <location>
        <begin position="50"/>
        <end position="103"/>
    </location>
</feature>
<evidence type="ECO:0000256" key="5">
    <source>
        <dbReference type="ARBA" id="ARBA00023242"/>
    </source>
</evidence>
<protein>
    <submittedName>
        <fullName evidence="8">Transcription initiation factor</fullName>
    </submittedName>
</protein>
<evidence type="ECO:0000313" key="9">
    <source>
        <dbReference type="Proteomes" id="UP000237105"/>
    </source>
</evidence>
<dbReference type="InterPro" id="IPR003228">
    <property type="entry name" value="TFIID_TAF12_dom"/>
</dbReference>
<comment type="subcellular location">
    <subcellularLocation>
        <location evidence="1">Nucleus</location>
    </subcellularLocation>
</comment>
<evidence type="ECO:0000256" key="4">
    <source>
        <dbReference type="ARBA" id="ARBA00023163"/>
    </source>
</evidence>
<name>A0A2P5B848_PARAD</name>
<feature type="compositionally biased region" description="Low complexity" evidence="6">
    <location>
        <begin position="86"/>
        <end position="102"/>
    </location>
</feature>
<dbReference type="GO" id="GO:0000124">
    <property type="term" value="C:SAGA complex"/>
    <property type="evidence" value="ECO:0007669"/>
    <property type="project" value="InterPro"/>
</dbReference>
<feature type="region of interest" description="Disordered" evidence="6">
    <location>
        <begin position="136"/>
        <end position="157"/>
    </location>
</feature>
<dbReference type="GO" id="GO:0046982">
    <property type="term" value="F:protein heterodimerization activity"/>
    <property type="evidence" value="ECO:0007669"/>
    <property type="project" value="InterPro"/>
</dbReference>
<dbReference type="GO" id="GO:0017025">
    <property type="term" value="F:TBP-class protein binding"/>
    <property type="evidence" value="ECO:0007669"/>
    <property type="project" value="TreeGrafter"/>
</dbReference>
<keyword evidence="5" id="KW-0539">Nucleus</keyword>
<evidence type="ECO:0000256" key="2">
    <source>
        <dbReference type="ARBA" id="ARBA00007530"/>
    </source>
</evidence>
<evidence type="ECO:0000256" key="6">
    <source>
        <dbReference type="SAM" id="MobiDB-lite"/>
    </source>
</evidence>
<keyword evidence="3" id="KW-0805">Transcription regulation</keyword>
<comment type="similarity">
    <text evidence="2">Belongs to the TAF12 family.</text>
</comment>
<comment type="caution">
    <text evidence="8">The sequence shown here is derived from an EMBL/GenBank/DDBJ whole genome shotgun (WGS) entry which is preliminary data.</text>
</comment>
<dbReference type="GO" id="GO:0003743">
    <property type="term" value="F:translation initiation factor activity"/>
    <property type="evidence" value="ECO:0007669"/>
    <property type="project" value="UniProtKB-KW"/>
</dbReference>
<gene>
    <name evidence="8" type="ORF">PanWU01x14_262680</name>
</gene>
<dbReference type="FunFam" id="1.10.20.10:FF:000011">
    <property type="entry name" value="Transcription initiation factor TFIID subunit 12"/>
    <property type="match status" value="1"/>
</dbReference>
<reference evidence="9" key="1">
    <citation type="submission" date="2016-06" db="EMBL/GenBank/DDBJ databases">
        <title>Parallel loss of symbiosis genes in relatives of nitrogen-fixing non-legume Parasponia.</title>
        <authorList>
            <person name="Van Velzen R."/>
            <person name="Holmer R."/>
            <person name="Bu F."/>
            <person name="Rutten L."/>
            <person name="Van Zeijl A."/>
            <person name="Liu W."/>
            <person name="Santuari L."/>
            <person name="Cao Q."/>
            <person name="Sharma T."/>
            <person name="Shen D."/>
            <person name="Roswanjaya Y."/>
            <person name="Wardhani T."/>
            <person name="Kalhor M.S."/>
            <person name="Jansen J."/>
            <person name="Van den Hoogen J."/>
            <person name="Gungor B."/>
            <person name="Hartog M."/>
            <person name="Hontelez J."/>
            <person name="Verver J."/>
            <person name="Yang W.-C."/>
            <person name="Schijlen E."/>
            <person name="Repin R."/>
            <person name="Schilthuizen M."/>
            <person name="Schranz E."/>
            <person name="Heidstra R."/>
            <person name="Miyata K."/>
            <person name="Fedorova E."/>
            <person name="Kohlen W."/>
            <person name="Bisseling T."/>
            <person name="Smit S."/>
            <person name="Geurts R."/>
        </authorList>
    </citation>
    <scope>NUCLEOTIDE SEQUENCE [LARGE SCALE GENOMIC DNA]</scope>
    <source>
        <strain evidence="9">cv. WU1-14</strain>
    </source>
</reference>
<keyword evidence="8" id="KW-0648">Protein biosynthesis</keyword>
<feature type="region of interest" description="Disordered" evidence="6">
    <location>
        <begin position="241"/>
        <end position="266"/>
    </location>
</feature>
<dbReference type="STRING" id="3476.A0A2P5B848"/>
<evidence type="ECO:0000256" key="3">
    <source>
        <dbReference type="ARBA" id="ARBA00023015"/>
    </source>
</evidence>
<keyword evidence="8" id="KW-0396">Initiation factor</keyword>
<dbReference type="AlphaFoldDB" id="A0A2P5B848"/>
<evidence type="ECO:0000256" key="1">
    <source>
        <dbReference type="ARBA" id="ARBA00004123"/>
    </source>
</evidence>
<feature type="region of interest" description="Disordered" evidence="6">
    <location>
        <begin position="1"/>
        <end position="29"/>
    </location>
</feature>
<keyword evidence="9" id="KW-1185">Reference proteome</keyword>
<feature type="compositionally biased region" description="Polar residues" evidence="6">
    <location>
        <begin position="248"/>
        <end position="258"/>
    </location>
</feature>
<dbReference type="PANTHER" id="PTHR12264">
    <property type="entry name" value="TRANSCRIPTION INITIATION FACTOR TFIID SUBUNIT 12"/>
    <property type="match status" value="1"/>
</dbReference>
<feature type="compositionally biased region" description="Low complexity" evidence="6">
    <location>
        <begin position="187"/>
        <end position="200"/>
    </location>
</feature>
<dbReference type="PANTHER" id="PTHR12264:SF26">
    <property type="entry name" value="TRANSCRIPTION INITIATION FACTOR TFIID SUBUNIT 12B"/>
    <property type="match status" value="1"/>
</dbReference>
<dbReference type="Pfam" id="PF03847">
    <property type="entry name" value="TFIID_20kDa"/>
    <property type="match status" value="1"/>
</dbReference>
<sequence>MAENVGGAASSPKPLQPTNPNMDPTTTPASTTVAAVAVIASPVNVANPMIPQNPSSLSSSAMNPPIHSPSTLSQSPQIASPPLPPLSNVSSLTQSQQQQQQQITPAVGLDYQSKTHLQQQQQQAQNVNPMSNYQLQQSLQRSPSMTRMNQIQQQQQQSQQVQQQFGVMRQQASLYGHMNFGGSASIQHQTQQQQQNQQQQLGAGNLSRSALIGQTGHLPVLSSAAAAVQLNLQTQLLTSPRQKAALGQGSQFHPSNSAGQTLQGMQPMGMMGLTSQLRANGALASYNQQRLNQSQMRQQLSQQSSLTSPQVQSLPRTSSLAFMNSQLSGLASNGQAALMQNLNKSHSQVDSQGKLDPDVEDLLLEIADDFIDSVTTFACNLAKHRKSSTLESKDLLLHLEKNWDLTVPGFEEQNYQNRRVSIVLCFARSWYTVIRMVCHL</sequence>
<organism evidence="8 9">
    <name type="scientific">Parasponia andersonii</name>
    <name type="common">Sponia andersonii</name>
    <dbReference type="NCBI Taxonomy" id="3476"/>
    <lineage>
        <taxon>Eukaryota</taxon>
        <taxon>Viridiplantae</taxon>
        <taxon>Streptophyta</taxon>
        <taxon>Embryophyta</taxon>
        <taxon>Tracheophyta</taxon>
        <taxon>Spermatophyta</taxon>
        <taxon>Magnoliopsida</taxon>
        <taxon>eudicotyledons</taxon>
        <taxon>Gunneridae</taxon>
        <taxon>Pentapetalae</taxon>
        <taxon>rosids</taxon>
        <taxon>fabids</taxon>
        <taxon>Rosales</taxon>
        <taxon>Cannabaceae</taxon>
        <taxon>Parasponia</taxon>
    </lineage>
</organism>
<evidence type="ECO:0000259" key="7">
    <source>
        <dbReference type="Pfam" id="PF03847"/>
    </source>
</evidence>
<dbReference type="SUPFAM" id="SSF47113">
    <property type="entry name" value="Histone-fold"/>
    <property type="match status" value="1"/>
</dbReference>
<dbReference type="GO" id="GO:0005669">
    <property type="term" value="C:transcription factor TFIID complex"/>
    <property type="evidence" value="ECO:0007669"/>
    <property type="project" value="InterPro"/>
</dbReference>
<accession>A0A2P5B848</accession>
<feature type="compositionally biased region" description="Low complexity" evidence="6">
    <location>
        <begin position="18"/>
        <end position="29"/>
    </location>
</feature>
<dbReference type="GO" id="GO:0003677">
    <property type="term" value="F:DNA binding"/>
    <property type="evidence" value="ECO:0007669"/>
    <property type="project" value="TreeGrafter"/>
</dbReference>
<dbReference type="InterPro" id="IPR037794">
    <property type="entry name" value="TAF12"/>
</dbReference>
<dbReference type="Proteomes" id="UP000237105">
    <property type="component" value="Unassembled WGS sequence"/>
</dbReference>
<evidence type="ECO:0000313" key="8">
    <source>
        <dbReference type="EMBL" id="PON44980.1"/>
    </source>
</evidence>
<dbReference type="EMBL" id="JXTB01000340">
    <property type="protein sequence ID" value="PON44980.1"/>
    <property type="molecule type" value="Genomic_DNA"/>
</dbReference>
<proteinExistence type="inferred from homology"/>
<dbReference type="GO" id="GO:0051123">
    <property type="term" value="P:RNA polymerase II preinitiation complex assembly"/>
    <property type="evidence" value="ECO:0007669"/>
    <property type="project" value="TreeGrafter"/>
</dbReference>